<evidence type="ECO:0000313" key="8">
    <source>
        <dbReference type="EMBL" id="VVB05473.1"/>
    </source>
</evidence>
<dbReference type="PANTHER" id="PTHR23081">
    <property type="entry name" value="RNA POLYMERASE II CTD PHOSPHATASE"/>
    <property type="match status" value="1"/>
</dbReference>
<dbReference type="SMART" id="SM00577">
    <property type="entry name" value="CPDc"/>
    <property type="match status" value="1"/>
</dbReference>
<dbReference type="PANTHER" id="PTHR23081:SF21">
    <property type="entry name" value="RNA POLYMERASE II C-TERMINAL DOMAIN PHOSPHATASE-LIKE-RELATED"/>
    <property type="match status" value="1"/>
</dbReference>
<evidence type="ECO:0000313" key="9">
    <source>
        <dbReference type="Proteomes" id="UP000489600"/>
    </source>
</evidence>
<evidence type="ECO:0000256" key="5">
    <source>
        <dbReference type="ARBA" id="ARBA00047761"/>
    </source>
</evidence>
<comment type="caution">
    <text evidence="8">The sequence shown here is derived from an EMBL/GenBank/DDBJ whole genome shotgun (WGS) entry which is preliminary data.</text>
</comment>
<protein>
    <recommendedName>
        <fullName evidence="2">protein-serine/threonine phosphatase</fullName>
        <ecNumber evidence="2">3.1.3.16</ecNumber>
    </recommendedName>
</protein>
<dbReference type="SUPFAM" id="SSF56784">
    <property type="entry name" value="HAD-like"/>
    <property type="match status" value="1"/>
</dbReference>
<evidence type="ECO:0000256" key="4">
    <source>
        <dbReference type="ARBA" id="ARBA00023242"/>
    </source>
</evidence>
<dbReference type="InterPro" id="IPR004274">
    <property type="entry name" value="FCP1_dom"/>
</dbReference>
<proteinExistence type="predicted"/>
<evidence type="ECO:0000256" key="2">
    <source>
        <dbReference type="ARBA" id="ARBA00013081"/>
    </source>
</evidence>
<name>A0A565BVS8_9BRAS</name>
<evidence type="ECO:0000256" key="1">
    <source>
        <dbReference type="ARBA" id="ARBA00004123"/>
    </source>
</evidence>
<keyword evidence="9" id="KW-1185">Reference proteome</keyword>
<dbReference type="Pfam" id="PF03031">
    <property type="entry name" value="NIF"/>
    <property type="match status" value="1"/>
</dbReference>
<sequence length="317" mass="37372">MATPCKHWIVHRQICCRCKSRVKTYDANTRVARKPYLFSVCPHRMYQNGLCCRCGYFLDIWDCARAFNYMAKSLRMSHEFEAATKRQKLRIALGKRTLHLVLSLEHTLIDCISVSKLSEIGKYHMVKEVDSGTRDDLFRLPKENFYSSDALVKFRPFVREFLREAEEIFTMHVFTNNGPDRAKNVESYHTSRDSKYDLKSLELVLAEPRGVLIVDYDHRLWVKRDHHNLIKMSKYEYFKESSNEDGILTFLKKILFRGDSKVVDLEGKREEIPDDDRKMLLKVVLRHLKVLHNLFFNGGYQGVSPLLPRVFYTKKFT</sequence>
<comment type="subcellular location">
    <subcellularLocation>
        <location evidence="1">Nucleus</location>
    </subcellularLocation>
</comment>
<keyword evidence="4" id="KW-0539">Nucleus</keyword>
<dbReference type="Gene3D" id="3.40.50.1000">
    <property type="entry name" value="HAD superfamily/HAD-like"/>
    <property type="match status" value="1"/>
</dbReference>
<dbReference type="GO" id="GO:0005634">
    <property type="term" value="C:nucleus"/>
    <property type="evidence" value="ECO:0007669"/>
    <property type="project" value="UniProtKB-SubCell"/>
</dbReference>
<dbReference type="InterPro" id="IPR039189">
    <property type="entry name" value="Fcp1"/>
</dbReference>
<feature type="domain" description="FCP1 homology" evidence="7">
    <location>
        <begin position="96"/>
        <end position="242"/>
    </location>
</feature>
<evidence type="ECO:0000256" key="3">
    <source>
        <dbReference type="ARBA" id="ARBA00022801"/>
    </source>
</evidence>
<organism evidence="8 9">
    <name type="scientific">Arabis nemorensis</name>
    <dbReference type="NCBI Taxonomy" id="586526"/>
    <lineage>
        <taxon>Eukaryota</taxon>
        <taxon>Viridiplantae</taxon>
        <taxon>Streptophyta</taxon>
        <taxon>Embryophyta</taxon>
        <taxon>Tracheophyta</taxon>
        <taxon>Spermatophyta</taxon>
        <taxon>Magnoliopsida</taxon>
        <taxon>eudicotyledons</taxon>
        <taxon>Gunneridae</taxon>
        <taxon>Pentapetalae</taxon>
        <taxon>rosids</taxon>
        <taxon>malvids</taxon>
        <taxon>Brassicales</taxon>
        <taxon>Brassicaceae</taxon>
        <taxon>Arabideae</taxon>
        <taxon>Arabis</taxon>
    </lineage>
</organism>
<comment type="catalytic activity">
    <reaction evidence="5">
        <text>O-phospho-L-seryl-[protein] + H2O = L-seryl-[protein] + phosphate</text>
        <dbReference type="Rhea" id="RHEA:20629"/>
        <dbReference type="Rhea" id="RHEA-COMP:9863"/>
        <dbReference type="Rhea" id="RHEA-COMP:11604"/>
        <dbReference type="ChEBI" id="CHEBI:15377"/>
        <dbReference type="ChEBI" id="CHEBI:29999"/>
        <dbReference type="ChEBI" id="CHEBI:43474"/>
        <dbReference type="ChEBI" id="CHEBI:83421"/>
        <dbReference type="EC" id="3.1.3.16"/>
    </reaction>
</comment>
<dbReference type="EMBL" id="CABITT030000005">
    <property type="protein sequence ID" value="VVB05473.1"/>
    <property type="molecule type" value="Genomic_DNA"/>
</dbReference>
<dbReference type="InterPro" id="IPR023214">
    <property type="entry name" value="HAD_sf"/>
</dbReference>
<reference evidence="8" key="1">
    <citation type="submission" date="2019-07" db="EMBL/GenBank/DDBJ databases">
        <authorList>
            <person name="Dittberner H."/>
        </authorList>
    </citation>
    <scope>NUCLEOTIDE SEQUENCE [LARGE SCALE GENOMIC DNA]</scope>
</reference>
<dbReference type="GO" id="GO:0008420">
    <property type="term" value="F:RNA polymerase II CTD heptapeptide repeat phosphatase activity"/>
    <property type="evidence" value="ECO:0007669"/>
    <property type="project" value="InterPro"/>
</dbReference>
<dbReference type="OrthoDB" id="10249888at2759"/>
<gene>
    <name evidence="8" type="ORF">ANE_LOCUS15917</name>
</gene>
<evidence type="ECO:0000256" key="6">
    <source>
        <dbReference type="ARBA" id="ARBA00048336"/>
    </source>
</evidence>
<evidence type="ECO:0000259" key="7">
    <source>
        <dbReference type="SMART" id="SM00577"/>
    </source>
</evidence>
<dbReference type="Proteomes" id="UP000489600">
    <property type="component" value="Unassembled WGS sequence"/>
</dbReference>
<dbReference type="AlphaFoldDB" id="A0A565BVS8"/>
<dbReference type="EC" id="3.1.3.16" evidence="2"/>
<dbReference type="InterPro" id="IPR036412">
    <property type="entry name" value="HAD-like_sf"/>
</dbReference>
<comment type="catalytic activity">
    <reaction evidence="6">
        <text>O-phospho-L-threonyl-[protein] + H2O = L-threonyl-[protein] + phosphate</text>
        <dbReference type="Rhea" id="RHEA:47004"/>
        <dbReference type="Rhea" id="RHEA-COMP:11060"/>
        <dbReference type="Rhea" id="RHEA-COMP:11605"/>
        <dbReference type="ChEBI" id="CHEBI:15377"/>
        <dbReference type="ChEBI" id="CHEBI:30013"/>
        <dbReference type="ChEBI" id="CHEBI:43474"/>
        <dbReference type="ChEBI" id="CHEBI:61977"/>
        <dbReference type="EC" id="3.1.3.16"/>
    </reaction>
</comment>
<keyword evidence="3" id="KW-0378">Hydrolase</keyword>
<accession>A0A565BVS8</accession>